<comment type="caution">
    <text evidence="9">The sequence shown here is derived from an EMBL/GenBank/DDBJ whole genome shotgun (WGS) entry which is preliminary data.</text>
</comment>
<dbReference type="PROSITE" id="PS51462">
    <property type="entry name" value="NUDIX"/>
    <property type="match status" value="1"/>
</dbReference>
<dbReference type="InterPro" id="IPR000086">
    <property type="entry name" value="NUDIX_hydrolase_dom"/>
</dbReference>
<protein>
    <submittedName>
        <fullName evidence="9">NUDIX hydrolase</fullName>
    </submittedName>
</protein>
<organism evidence="9 10">
    <name type="scientific">Vandammella animalimorsus</name>
    <dbReference type="NCBI Taxonomy" id="2029117"/>
    <lineage>
        <taxon>Bacteria</taxon>
        <taxon>Pseudomonadati</taxon>
        <taxon>Pseudomonadota</taxon>
        <taxon>Betaproteobacteria</taxon>
        <taxon>Burkholderiales</taxon>
        <taxon>Comamonadaceae</taxon>
        <taxon>Vandammella</taxon>
    </lineage>
</organism>
<dbReference type="EMBL" id="NSJB01000002">
    <property type="protein sequence ID" value="PAT37735.1"/>
    <property type="molecule type" value="Genomic_DNA"/>
</dbReference>
<sequence>MSDHAAAPPPEDAPAAILPAASMIVLRPGPGGGFEVLLTERAAGVRNFAGALVFPGGKVEPGDEAIAEHSGFAAHWPELAPRLPGGDRDATHIARLYGAALRETLEEVGLLHTPAAQPASAQAVASARQALAQGMAWREALAQHGLQACVRDLQPLSRWITPTTPNMSLKRFDTWFFIAELMPGQSPEADGHEAQSLHWATPGDFLQRHQRREILLAPPQIMTLAHLGRFASAADLLAYARAQTPYCIAPVSVDEAGQRMICLPGDPLHPQRQRQMPGTTRLVLRGRHFEPLSEFDVA</sequence>
<evidence type="ECO:0000256" key="4">
    <source>
        <dbReference type="ARBA" id="ARBA00022723"/>
    </source>
</evidence>
<evidence type="ECO:0000256" key="3">
    <source>
        <dbReference type="ARBA" id="ARBA00006506"/>
    </source>
</evidence>
<evidence type="ECO:0000256" key="1">
    <source>
        <dbReference type="ARBA" id="ARBA00001936"/>
    </source>
</evidence>
<dbReference type="GO" id="GO:0009132">
    <property type="term" value="P:nucleoside diphosphate metabolic process"/>
    <property type="evidence" value="ECO:0007669"/>
    <property type="project" value="InterPro"/>
</dbReference>
<keyword evidence="10" id="KW-1185">Reference proteome</keyword>
<dbReference type="InterPro" id="IPR039121">
    <property type="entry name" value="NUDT19"/>
</dbReference>
<dbReference type="Proteomes" id="UP000218054">
    <property type="component" value="Unassembled WGS sequence"/>
</dbReference>
<dbReference type="GO" id="GO:0000287">
    <property type="term" value="F:magnesium ion binding"/>
    <property type="evidence" value="ECO:0007669"/>
    <property type="project" value="InterPro"/>
</dbReference>
<dbReference type="Gene3D" id="3.90.79.10">
    <property type="entry name" value="Nucleoside Triphosphate Pyrophosphohydrolase"/>
    <property type="match status" value="1"/>
</dbReference>
<dbReference type="InterPro" id="IPR000059">
    <property type="entry name" value="NUDIX_hydrolase_NudL_CS"/>
</dbReference>
<comment type="cofactor">
    <cofactor evidence="2">
        <name>Mg(2+)</name>
        <dbReference type="ChEBI" id="CHEBI:18420"/>
    </cofactor>
</comment>
<accession>A0A2A2AGQ4</accession>
<keyword evidence="4" id="KW-0479">Metal-binding</keyword>
<evidence type="ECO:0000256" key="2">
    <source>
        <dbReference type="ARBA" id="ARBA00001946"/>
    </source>
</evidence>
<dbReference type="CDD" id="cd18870">
    <property type="entry name" value="NUDIX_AcylCoAdiphos_Nudt19"/>
    <property type="match status" value="1"/>
</dbReference>
<evidence type="ECO:0000256" key="7">
    <source>
        <dbReference type="ARBA" id="ARBA00023211"/>
    </source>
</evidence>
<comment type="cofactor">
    <cofactor evidence="1">
        <name>Mn(2+)</name>
        <dbReference type="ChEBI" id="CHEBI:29035"/>
    </cofactor>
</comment>
<dbReference type="AlphaFoldDB" id="A0A2A2AGQ4"/>
<dbReference type="PANTHER" id="PTHR12318">
    <property type="entry name" value="TESTOSTERONE-REGULATED PROTEIN RP2"/>
    <property type="match status" value="1"/>
</dbReference>
<comment type="similarity">
    <text evidence="3">Belongs to the Nudix hydrolase family. PCD1 subfamily.</text>
</comment>
<reference evidence="9 10" key="1">
    <citation type="submission" date="2017-08" db="EMBL/GenBank/DDBJ databases">
        <title>WGS of Clinical strains of the CDC Group NO-1 linked to zoonotic infections in humans.</title>
        <authorList>
            <person name="Bernier A.-M."/>
            <person name="Bernard K."/>
        </authorList>
    </citation>
    <scope>NUCLEOTIDE SEQUENCE [LARGE SCALE GENOMIC DNA]</scope>
    <source>
        <strain evidence="9 10">NML00-0135</strain>
    </source>
</reference>
<dbReference type="PROSITE" id="PS01293">
    <property type="entry name" value="NUDIX_COA"/>
    <property type="match status" value="1"/>
</dbReference>
<feature type="domain" description="Nudix hydrolase" evidence="8">
    <location>
        <begin position="16"/>
        <end position="222"/>
    </location>
</feature>
<evidence type="ECO:0000259" key="8">
    <source>
        <dbReference type="PROSITE" id="PS51462"/>
    </source>
</evidence>
<keyword evidence="7" id="KW-0464">Manganese</keyword>
<dbReference type="GO" id="GO:0016818">
    <property type="term" value="F:hydrolase activity, acting on acid anhydrides, in phosphorus-containing anhydrides"/>
    <property type="evidence" value="ECO:0007669"/>
    <property type="project" value="InterPro"/>
</dbReference>
<dbReference type="InterPro" id="IPR015797">
    <property type="entry name" value="NUDIX_hydrolase-like_dom_sf"/>
</dbReference>
<gene>
    <name evidence="9" type="ORF">CK625_05570</name>
</gene>
<dbReference type="SUPFAM" id="SSF55811">
    <property type="entry name" value="Nudix"/>
    <property type="match status" value="1"/>
</dbReference>
<evidence type="ECO:0000313" key="10">
    <source>
        <dbReference type="Proteomes" id="UP000218054"/>
    </source>
</evidence>
<dbReference type="RefSeq" id="WP_095539303.1">
    <property type="nucleotide sequence ID" value="NZ_NSJB01000002.1"/>
</dbReference>
<dbReference type="PANTHER" id="PTHR12318:SF0">
    <property type="entry name" value="ACYL-COENZYME A DIPHOSPHATASE NUDT19"/>
    <property type="match status" value="1"/>
</dbReference>
<proteinExistence type="inferred from homology"/>
<keyword evidence="5 9" id="KW-0378">Hydrolase</keyword>
<evidence type="ECO:0000256" key="5">
    <source>
        <dbReference type="ARBA" id="ARBA00022801"/>
    </source>
</evidence>
<evidence type="ECO:0000313" key="9">
    <source>
        <dbReference type="EMBL" id="PAT37735.1"/>
    </source>
</evidence>
<dbReference type="GO" id="GO:0030145">
    <property type="term" value="F:manganese ion binding"/>
    <property type="evidence" value="ECO:0007669"/>
    <property type="project" value="InterPro"/>
</dbReference>
<keyword evidence="6" id="KW-0460">Magnesium</keyword>
<evidence type="ECO:0000256" key="6">
    <source>
        <dbReference type="ARBA" id="ARBA00022842"/>
    </source>
</evidence>
<name>A0A2A2AGQ4_9BURK</name>